<evidence type="ECO:0000256" key="1">
    <source>
        <dbReference type="SAM" id="SignalP"/>
    </source>
</evidence>
<gene>
    <name evidence="3" type="ORF">AWC30_16270</name>
</gene>
<accession>A0A1X2EEQ0</accession>
<feature type="signal peptide" evidence="1">
    <location>
        <begin position="1"/>
        <end position="23"/>
    </location>
</feature>
<evidence type="ECO:0000313" key="4">
    <source>
        <dbReference type="Proteomes" id="UP000193090"/>
    </source>
</evidence>
<dbReference type="OrthoDB" id="5244388at2"/>
<keyword evidence="4" id="KW-1185">Reference proteome</keyword>
<dbReference type="Proteomes" id="UP000193090">
    <property type="component" value="Unassembled WGS sequence"/>
</dbReference>
<proteinExistence type="predicted"/>
<keyword evidence="1" id="KW-0732">Signal</keyword>
<dbReference type="RefSeq" id="WP_085111267.1">
    <property type="nucleotide sequence ID" value="NZ_JACKSN010000167.1"/>
</dbReference>
<dbReference type="Pfam" id="PF14230">
    <property type="entry name" value="DUF4333"/>
    <property type="match status" value="1"/>
</dbReference>
<comment type="caution">
    <text evidence="3">The sequence shown here is derived from an EMBL/GenBank/DDBJ whole genome shotgun (WGS) entry which is preliminary data.</text>
</comment>
<dbReference type="EMBL" id="LQPZ01000047">
    <property type="protein sequence ID" value="ORW99408.1"/>
    <property type="molecule type" value="Genomic_DNA"/>
</dbReference>
<dbReference type="InterPro" id="IPR025637">
    <property type="entry name" value="DUF4333"/>
</dbReference>
<reference evidence="3 4" key="1">
    <citation type="submission" date="2016-01" db="EMBL/GenBank/DDBJ databases">
        <title>The new phylogeny of the genus Mycobacterium.</title>
        <authorList>
            <person name="Tarcisio F."/>
            <person name="Conor M."/>
            <person name="Antonella G."/>
            <person name="Elisabetta G."/>
            <person name="Giulia F.S."/>
            <person name="Sara T."/>
            <person name="Anna F."/>
            <person name="Clotilde B."/>
            <person name="Roberto B."/>
            <person name="Veronica D.S."/>
            <person name="Fabio R."/>
            <person name="Monica P."/>
            <person name="Olivier J."/>
            <person name="Enrico T."/>
            <person name="Nicola S."/>
        </authorList>
    </citation>
    <scope>NUCLEOTIDE SEQUENCE [LARGE SCALE GENOMIC DNA]</scope>
    <source>
        <strain evidence="3 4">DSM 44153</strain>
    </source>
</reference>
<feature type="domain" description="DUF4333" evidence="2">
    <location>
        <begin position="16"/>
        <end position="90"/>
    </location>
</feature>
<evidence type="ECO:0000313" key="3">
    <source>
        <dbReference type="EMBL" id="ORW99408.1"/>
    </source>
</evidence>
<name>A0A1X2EEQ0_9MYCO</name>
<dbReference type="STRING" id="1798.AWC30_16270"/>
<evidence type="ECO:0000259" key="2">
    <source>
        <dbReference type="Pfam" id="PF14230"/>
    </source>
</evidence>
<feature type="chain" id="PRO_5010855381" description="DUF4333 domain-containing protein" evidence="1">
    <location>
        <begin position="24"/>
        <end position="179"/>
    </location>
</feature>
<protein>
    <recommendedName>
        <fullName evidence="2">DUF4333 domain-containing protein</fullName>
    </recommendedName>
</protein>
<organism evidence="3 4">
    <name type="scientific">Mycolicibacillus trivialis</name>
    <dbReference type="NCBI Taxonomy" id="1798"/>
    <lineage>
        <taxon>Bacteria</taxon>
        <taxon>Bacillati</taxon>
        <taxon>Actinomycetota</taxon>
        <taxon>Actinomycetes</taxon>
        <taxon>Mycobacteriales</taxon>
        <taxon>Mycobacteriaceae</taxon>
        <taxon>Mycolicibacillus</taxon>
    </lineage>
</organism>
<dbReference type="PROSITE" id="PS51257">
    <property type="entry name" value="PROKAR_LIPOPROTEIN"/>
    <property type="match status" value="1"/>
</dbReference>
<sequence>MAHQFRRVAPLLALPLVSACSMWFSTGGLDYDKVQSQIKDNLTSQYGSMGHTPSDVLCPRPKPPPKEGENFVCTATVDGHDDQKVRIQVTVGQDGNVNFRTLDTLYDLPIASEKLSEQLTANQGFDVSVDCGEGITMVADGDSFDCTATDPAGHDRTLRVTAGGVDNDDRWELLPEATP</sequence>
<dbReference type="AlphaFoldDB" id="A0A1X2EEQ0"/>